<dbReference type="EMBL" id="CAJNJA010009183">
    <property type="protein sequence ID" value="CAE7244037.1"/>
    <property type="molecule type" value="Genomic_DNA"/>
</dbReference>
<organism evidence="1 2">
    <name type="scientific">Symbiodinium necroappetens</name>
    <dbReference type="NCBI Taxonomy" id="1628268"/>
    <lineage>
        <taxon>Eukaryota</taxon>
        <taxon>Sar</taxon>
        <taxon>Alveolata</taxon>
        <taxon>Dinophyceae</taxon>
        <taxon>Suessiales</taxon>
        <taxon>Symbiodiniaceae</taxon>
        <taxon>Symbiodinium</taxon>
    </lineage>
</organism>
<sequence>MAILSCSRSHKAVLAVFMSSISFSTFAMWQTTRALAPAAHADAKPGPRPGCARDPAEFYLPDDLKTCKQPRKVDWFNDFLAKNLVSNPLEPGCWQANNSCAPFPCSKLCEMERYQYLRKIWSAEKPGKKKVMAFQYGKVASSAIVEGMKAQLGIAVAHAHLPEHARQWMDGERPQIPLQVQGFAFSQEWSLKPGDECFIITATRSHFSRDPSEYFENILLPEHPYGYHPRGVRRYNDTPPVGTDKRWTEAKITELGKSNVAILQEDFQIQHEIVIQAYSKWYSEVFFGATGINILKQNFDRHKKHMLVRAETCQVLVLRFEDISEWSNIIGKYFPGFQMPKGANRAELKWYADAYRNFKSTLEYRPEELKAMCETETETHFYADDPSSECADADF</sequence>
<reference evidence="1" key="1">
    <citation type="submission" date="2021-02" db="EMBL/GenBank/DDBJ databases">
        <authorList>
            <person name="Dougan E. K."/>
            <person name="Rhodes N."/>
            <person name="Thang M."/>
            <person name="Chan C."/>
        </authorList>
    </citation>
    <scope>NUCLEOTIDE SEQUENCE</scope>
</reference>
<evidence type="ECO:0000313" key="2">
    <source>
        <dbReference type="Proteomes" id="UP000601435"/>
    </source>
</evidence>
<name>A0A812LNC3_9DINO</name>
<dbReference type="OrthoDB" id="409093at2759"/>
<evidence type="ECO:0000313" key="1">
    <source>
        <dbReference type="EMBL" id="CAE7244037.1"/>
    </source>
</evidence>
<gene>
    <name evidence="1" type="ORF">SNEC2469_LOCUS4632</name>
</gene>
<keyword evidence="2" id="KW-1185">Reference proteome</keyword>
<accession>A0A812LNC3</accession>
<dbReference type="AlphaFoldDB" id="A0A812LNC3"/>
<proteinExistence type="predicted"/>
<dbReference type="Proteomes" id="UP000601435">
    <property type="component" value="Unassembled WGS sequence"/>
</dbReference>
<comment type="caution">
    <text evidence="1">The sequence shown here is derived from an EMBL/GenBank/DDBJ whole genome shotgun (WGS) entry which is preliminary data.</text>
</comment>
<protein>
    <submittedName>
        <fullName evidence="1">Uncharacterized protein</fullName>
    </submittedName>
</protein>